<feature type="region of interest" description="Disordered" evidence="1">
    <location>
        <begin position="86"/>
        <end position="111"/>
    </location>
</feature>
<dbReference type="EMBL" id="DS016987">
    <property type="protein sequence ID" value="KMU85090.1"/>
    <property type="molecule type" value="Genomic_DNA"/>
</dbReference>
<protein>
    <recommendedName>
        <fullName evidence="2">DUF7877 domain-containing protein</fullName>
    </recommendedName>
</protein>
<reference evidence="4" key="1">
    <citation type="journal article" date="2010" name="Genome Res.">
        <title>Population genomic sequencing of Coccidioides fungi reveals recent hybridization and transposon control.</title>
        <authorList>
            <person name="Neafsey D.E."/>
            <person name="Barker B.M."/>
            <person name="Sharpton T.J."/>
            <person name="Stajich J.E."/>
            <person name="Park D.J."/>
            <person name="Whiston E."/>
            <person name="Hung C.-Y."/>
            <person name="McMahan C."/>
            <person name="White J."/>
            <person name="Sykes S."/>
            <person name="Heiman D."/>
            <person name="Young S."/>
            <person name="Zeng Q."/>
            <person name="Abouelleil A."/>
            <person name="Aftuck L."/>
            <person name="Bessette D."/>
            <person name="Brown A."/>
            <person name="FitzGerald M."/>
            <person name="Lui A."/>
            <person name="Macdonald J.P."/>
            <person name="Priest M."/>
            <person name="Orbach M.J."/>
            <person name="Galgiani J.N."/>
            <person name="Kirkland T.N."/>
            <person name="Cole G.T."/>
            <person name="Birren B.W."/>
            <person name="Henn M.R."/>
            <person name="Taylor J.W."/>
            <person name="Rounsley S.D."/>
        </authorList>
    </citation>
    <scope>NUCLEOTIDE SEQUENCE [LARGE SCALE GENOMIC DNA]</scope>
    <source>
        <strain evidence="4">H538.4</strain>
    </source>
</reference>
<dbReference type="Proteomes" id="UP000054563">
    <property type="component" value="Unassembled WGS sequence"/>
</dbReference>
<feature type="domain" description="DUF7877" evidence="2">
    <location>
        <begin position="66"/>
        <end position="146"/>
    </location>
</feature>
<dbReference type="STRING" id="396776.A0A0J8RIZ9"/>
<feature type="region of interest" description="Disordered" evidence="1">
    <location>
        <begin position="140"/>
        <end position="163"/>
    </location>
</feature>
<evidence type="ECO:0000313" key="4">
    <source>
        <dbReference type="Proteomes" id="UP000054563"/>
    </source>
</evidence>
<dbReference type="OrthoDB" id="5354458at2759"/>
<name>A0A0J8RIZ9_COCIT</name>
<gene>
    <name evidence="3" type="ORF">CIHG_02872</name>
</gene>
<feature type="region of interest" description="Disordered" evidence="1">
    <location>
        <begin position="1"/>
        <end position="61"/>
    </location>
</feature>
<dbReference type="VEuPathDB" id="FungiDB:CIHG_02872"/>
<dbReference type="eggNOG" id="ENOG502S55E">
    <property type="taxonomic scope" value="Eukaryota"/>
</dbReference>
<dbReference type="InterPro" id="IPR057199">
    <property type="entry name" value="DUF7877"/>
</dbReference>
<accession>A0A0J8RIZ9</accession>
<organism evidence="3 4">
    <name type="scientific">Coccidioides immitis H538.4</name>
    <dbReference type="NCBI Taxonomy" id="396776"/>
    <lineage>
        <taxon>Eukaryota</taxon>
        <taxon>Fungi</taxon>
        <taxon>Dikarya</taxon>
        <taxon>Ascomycota</taxon>
        <taxon>Pezizomycotina</taxon>
        <taxon>Eurotiomycetes</taxon>
        <taxon>Eurotiomycetidae</taxon>
        <taxon>Onygenales</taxon>
        <taxon>Onygenaceae</taxon>
        <taxon>Coccidioides</taxon>
    </lineage>
</organism>
<proteinExistence type="predicted"/>
<evidence type="ECO:0000256" key="1">
    <source>
        <dbReference type="SAM" id="MobiDB-lite"/>
    </source>
</evidence>
<sequence>MEKNNLPMMPASNGDLSDPVTDSSLYLTPSKRKHNPTSAQETEPAGSAGDPTLPKGEPADDSLAISLRDILEVVSEYDSELKLLQYPLPSKSHSEPDNKRTKLSEPEGRATIESKINKKEYKSLQEFTDDVETVSGLVASDNVQSPGQPGNLEILSASSVTDC</sequence>
<dbReference type="Pfam" id="PF25289">
    <property type="entry name" value="DUF7877"/>
    <property type="match status" value="1"/>
</dbReference>
<evidence type="ECO:0000313" key="3">
    <source>
        <dbReference type="EMBL" id="KMU85090.1"/>
    </source>
</evidence>
<evidence type="ECO:0000259" key="2">
    <source>
        <dbReference type="Pfam" id="PF25289"/>
    </source>
</evidence>
<dbReference type="AlphaFoldDB" id="A0A0J8RIZ9"/>
<feature type="compositionally biased region" description="Basic and acidic residues" evidence="1">
    <location>
        <begin position="92"/>
        <end position="111"/>
    </location>
</feature>